<keyword evidence="2" id="KW-1185">Reference proteome</keyword>
<comment type="caution">
    <text evidence="1">The sequence shown here is derived from an EMBL/GenBank/DDBJ whole genome shotgun (WGS) entry which is preliminary data.</text>
</comment>
<name>A0ACB8DRY6_DERSI</name>
<accession>A0ACB8DRY6</accession>
<dbReference type="EMBL" id="CM023479">
    <property type="protein sequence ID" value="KAH7975257.1"/>
    <property type="molecule type" value="Genomic_DNA"/>
</dbReference>
<gene>
    <name evidence="1" type="ORF">HPB49_025373</name>
</gene>
<organism evidence="1 2">
    <name type="scientific">Dermacentor silvarum</name>
    <name type="common">Tick</name>
    <dbReference type="NCBI Taxonomy" id="543639"/>
    <lineage>
        <taxon>Eukaryota</taxon>
        <taxon>Metazoa</taxon>
        <taxon>Ecdysozoa</taxon>
        <taxon>Arthropoda</taxon>
        <taxon>Chelicerata</taxon>
        <taxon>Arachnida</taxon>
        <taxon>Acari</taxon>
        <taxon>Parasitiformes</taxon>
        <taxon>Ixodida</taxon>
        <taxon>Ixodoidea</taxon>
        <taxon>Ixodidae</taxon>
        <taxon>Rhipicephalinae</taxon>
        <taxon>Dermacentor</taxon>
    </lineage>
</organism>
<evidence type="ECO:0000313" key="1">
    <source>
        <dbReference type="EMBL" id="KAH7975257.1"/>
    </source>
</evidence>
<protein>
    <submittedName>
        <fullName evidence="1">Uncharacterized protein</fullName>
    </submittedName>
</protein>
<sequence length="544" mass="61019">MFALVRFLNSFDAKEYAVHVENIKDFQPANKEDFIKTKVYTTHWIDEKDPENTGPYPCQVLLLADSKEELFEKRGSKRVPRTVINPSDIEIEDEDSNLQLPAAGSKQTAKQANKKSKQCQAASKSAAYDEILKEHVSSALNKNKAARVSQDEEEAVTNRERKLKRIRVEACQRQEPYEDVLKERNELRQIVATMTQKMDCKLSAILEMLQSSAPQPQRAQESLTGAASEWEHEHSYDDQERRDKETQHTGRKPMPLATLQPLKAQPTPGTEILDNTSREPAAEALPKAADPKAHGPFTDIGDGKYHVKDGLVIGAKQAEKILGQKKASLVVKDMAQAIWGREGLAERTYGGKLAPKNYRNPTAVVRKQLSPQKVALIIDTVRHWGSMTGVSVKETIDNVSTILSQKIQDVRRSKSYQRHSRAIHFVDELLTGLKSRAPKRSGAANPSGTPGQLDQRKVEVGMAAQEYRRPLRGRTLFNQTQAPGNAAMPANPEATFCDSSGVLVMHQAMHEWSLVHNQGVYQVDIFRFPEFSRFSLSDFAKFPE</sequence>
<evidence type="ECO:0000313" key="2">
    <source>
        <dbReference type="Proteomes" id="UP000821865"/>
    </source>
</evidence>
<dbReference type="Proteomes" id="UP000821865">
    <property type="component" value="Chromosome 10"/>
</dbReference>
<proteinExistence type="predicted"/>
<reference evidence="1" key="1">
    <citation type="submission" date="2020-05" db="EMBL/GenBank/DDBJ databases">
        <title>Large-scale comparative analyses of tick genomes elucidate their genetic diversity and vector capacities.</title>
        <authorList>
            <person name="Jia N."/>
            <person name="Wang J."/>
            <person name="Shi W."/>
            <person name="Du L."/>
            <person name="Sun Y."/>
            <person name="Zhan W."/>
            <person name="Jiang J."/>
            <person name="Wang Q."/>
            <person name="Zhang B."/>
            <person name="Ji P."/>
            <person name="Sakyi L.B."/>
            <person name="Cui X."/>
            <person name="Yuan T."/>
            <person name="Jiang B."/>
            <person name="Yang W."/>
            <person name="Lam T.T.-Y."/>
            <person name="Chang Q."/>
            <person name="Ding S."/>
            <person name="Wang X."/>
            <person name="Zhu J."/>
            <person name="Ruan X."/>
            <person name="Zhao L."/>
            <person name="Wei J."/>
            <person name="Que T."/>
            <person name="Du C."/>
            <person name="Cheng J."/>
            <person name="Dai P."/>
            <person name="Han X."/>
            <person name="Huang E."/>
            <person name="Gao Y."/>
            <person name="Liu J."/>
            <person name="Shao H."/>
            <person name="Ye R."/>
            <person name="Li L."/>
            <person name="Wei W."/>
            <person name="Wang X."/>
            <person name="Wang C."/>
            <person name="Yang T."/>
            <person name="Huo Q."/>
            <person name="Li W."/>
            <person name="Guo W."/>
            <person name="Chen H."/>
            <person name="Zhou L."/>
            <person name="Ni X."/>
            <person name="Tian J."/>
            <person name="Zhou Y."/>
            <person name="Sheng Y."/>
            <person name="Liu T."/>
            <person name="Pan Y."/>
            <person name="Xia L."/>
            <person name="Li J."/>
            <person name="Zhao F."/>
            <person name="Cao W."/>
        </authorList>
    </citation>
    <scope>NUCLEOTIDE SEQUENCE</scope>
    <source>
        <strain evidence="1">Dsil-2018</strain>
    </source>
</reference>